<dbReference type="SUPFAM" id="SSF56059">
    <property type="entry name" value="Glutathione synthetase ATP-binding domain-like"/>
    <property type="match status" value="1"/>
</dbReference>
<dbReference type="PANTHER" id="PTHR43615:SF1">
    <property type="entry name" value="PPDK_N DOMAIN-CONTAINING PROTEIN"/>
    <property type="match status" value="1"/>
</dbReference>
<feature type="region of interest" description="Disordered" evidence="1">
    <location>
        <begin position="758"/>
        <end position="778"/>
    </location>
</feature>
<proteinExistence type="predicted"/>
<reference evidence="4" key="1">
    <citation type="submission" date="2021-03" db="EMBL/GenBank/DDBJ databases">
        <authorList>
            <person name="Wang G."/>
        </authorList>
    </citation>
    <scope>NUCLEOTIDE SEQUENCE</scope>
    <source>
        <strain evidence="4">KCTC 12899</strain>
    </source>
</reference>
<dbReference type="Pfam" id="PF01326">
    <property type="entry name" value="PPDK_N"/>
    <property type="match status" value="1"/>
</dbReference>
<organism evidence="4 5">
    <name type="scientific">Acanthopleuribacter pedis</name>
    <dbReference type="NCBI Taxonomy" id="442870"/>
    <lineage>
        <taxon>Bacteria</taxon>
        <taxon>Pseudomonadati</taxon>
        <taxon>Acidobacteriota</taxon>
        <taxon>Holophagae</taxon>
        <taxon>Acanthopleuribacterales</taxon>
        <taxon>Acanthopleuribacteraceae</taxon>
        <taxon>Acanthopleuribacter</taxon>
    </lineage>
</organism>
<feature type="domain" description="PEP-utilising enzyme mobile" evidence="2">
    <location>
        <begin position="792"/>
        <end position="863"/>
    </location>
</feature>
<accession>A0A8J7QCJ1</accession>
<dbReference type="Gene3D" id="3.30.470.20">
    <property type="entry name" value="ATP-grasp fold, B domain"/>
    <property type="match status" value="1"/>
</dbReference>
<evidence type="ECO:0000256" key="1">
    <source>
        <dbReference type="SAM" id="MobiDB-lite"/>
    </source>
</evidence>
<dbReference type="Proteomes" id="UP000664417">
    <property type="component" value="Unassembled WGS sequence"/>
</dbReference>
<protein>
    <recommendedName>
        <fullName evidence="6">Phosphoenolpyruvate synthase</fullName>
    </recommendedName>
</protein>
<comment type="caution">
    <text evidence="4">The sequence shown here is derived from an EMBL/GenBank/DDBJ whole genome shotgun (WGS) entry which is preliminary data.</text>
</comment>
<dbReference type="GO" id="GO:0005524">
    <property type="term" value="F:ATP binding"/>
    <property type="evidence" value="ECO:0007669"/>
    <property type="project" value="InterPro"/>
</dbReference>
<dbReference type="InterPro" id="IPR013815">
    <property type="entry name" value="ATP_grasp_subdomain_1"/>
</dbReference>
<name>A0A8J7QCJ1_9BACT</name>
<dbReference type="EMBL" id="JAFREP010000053">
    <property type="protein sequence ID" value="MBO1323206.1"/>
    <property type="molecule type" value="Genomic_DNA"/>
</dbReference>
<dbReference type="Pfam" id="PF00391">
    <property type="entry name" value="PEP-utilizers"/>
    <property type="match status" value="1"/>
</dbReference>
<dbReference type="RefSeq" id="WP_207863224.1">
    <property type="nucleotide sequence ID" value="NZ_JAFREP010000053.1"/>
</dbReference>
<keyword evidence="5" id="KW-1185">Reference proteome</keyword>
<dbReference type="PANTHER" id="PTHR43615">
    <property type="entry name" value="PHOSPHOENOLPYRUVATE SYNTHASE-RELATED"/>
    <property type="match status" value="1"/>
</dbReference>
<dbReference type="InterPro" id="IPR002192">
    <property type="entry name" value="PPDK_AMP/ATP-bd"/>
</dbReference>
<evidence type="ECO:0000313" key="5">
    <source>
        <dbReference type="Proteomes" id="UP000664417"/>
    </source>
</evidence>
<evidence type="ECO:0000259" key="3">
    <source>
        <dbReference type="Pfam" id="PF01326"/>
    </source>
</evidence>
<feature type="domain" description="Pyruvate phosphate dikinase AMP/ATP-binding" evidence="3">
    <location>
        <begin position="6"/>
        <end position="299"/>
    </location>
</feature>
<dbReference type="GO" id="GO:0016301">
    <property type="term" value="F:kinase activity"/>
    <property type="evidence" value="ECO:0007669"/>
    <property type="project" value="InterPro"/>
</dbReference>
<sequence length="868" mass="96322">MPERANVGGKAQSLFRMAAEGLPVPDGAVLTTAFFASWYARLGRCEAWHALQNAAPEEIPALCEEVARAAAALAWSEDQEQVLGRVRRYFADNHPDALLIVRSSATDEDGVNASFAGIYETLPGVKPEDLDNAVRACFLASLDARVFQYRAQKNITGAAPQLALVIQPHLACDVAGVGFSLNPHNNDYEELVLTANWGQGESVVSGIAEPDTFIVEKHSGRLIEQQLGAKTPSLWLNPDGGLLERRENRGDSACLNEHQIARLLELIKRTEAYHGYPVDVEWAFVGEQLYLLQARPISVYVPLPPSMITAPGERRRLYADAALSKGITLNQAMSPLGLDWINHLFHAILASWVGPIPLYPKPASAFFFCTGGRMYINYSNLLVFSNATKLAKNAEATDTLMADILKSVDTQTYRAAKKPAWVGINMLTRLPRFAAQMSGFSAHVLWMLLFPKRAHRRAKDKIAEVERDLRALFESDRSLTECTDPISRLMVSRLFGQLMPMLVLGMLPAALAVRKPNGRQRRQLDQLQRGFDNHIVVEMGLALFRLGLLLDTDDLENPGETARRLREGSMPVPIQQAWSAFVTRFGFRGPNEMDLATPGYEDDPRIALNQITPMIENRHHANPERLHQEQVRARETTYQTLMGELRGFQRRVLVWLYRRWCLFTPTRDIPKYLITLCNGGMRRKALAVGAELVEAGRLDRAEDVFGLRFEEITKALTQPDFDARRAVQTNTAFTDKVRAHVRHFPPVIDSRGRILRPEPRSREPGVLQGSPVSPGTVTGPVKVLNRPDEKKIKSGDILVAYTTDPGWTPLFFNAGAVVLEVGGILQHGAVVARELGKPCISGIAGIVNQLEDGQVVEVNGDTGTLRLL</sequence>
<evidence type="ECO:0000259" key="2">
    <source>
        <dbReference type="Pfam" id="PF00391"/>
    </source>
</evidence>
<evidence type="ECO:0008006" key="6">
    <source>
        <dbReference type="Google" id="ProtNLM"/>
    </source>
</evidence>
<gene>
    <name evidence="4" type="ORF">J3U88_32375</name>
</gene>
<dbReference type="Gene3D" id="3.30.1490.20">
    <property type="entry name" value="ATP-grasp fold, A domain"/>
    <property type="match status" value="1"/>
</dbReference>
<dbReference type="SUPFAM" id="SSF52009">
    <property type="entry name" value="Phosphohistidine domain"/>
    <property type="match status" value="1"/>
</dbReference>
<evidence type="ECO:0000313" key="4">
    <source>
        <dbReference type="EMBL" id="MBO1323206.1"/>
    </source>
</evidence>
<dbReference type="InterPro" id="IPR051549">
    <property type="entry name" value="PEP_Utilizing_Enz"/>
</dbReference>
<dbReference type="AlphaFoldDB" id="A0A8J7QCJ1"/>
<dbReference type="InterPro" id="IPR008279">
    <property type="entry name" value="PEP-util_enz_mobile_dom"/>
</dbReference>
<dbReference type="InterPro" id="IPR036637">
    <property type="entry name" value="Phosphohistidine_dom_sf"/>
</dbReference>
<dbReference type="Gene3D" id="3.50.30.10">
    <property type="entry name" value="Phosphohistidine domain"/>
    <property type="match status" value="1"/>
</dbReference>